<evidence type="ECO:0000313" key="2">
    <source>
        <dbReference type="Proteomes" id="UP000265419"/>
    </source>
</evidence>
<dbReference type="AlphaFoldDB" id="A0A399JCG4"/>
<organism evidence="1 2">
    <name type="scientific">Galactobacter valiniphilus</name>
    <dbReference type="NCBI Taxonomy" id="2676122"/>
    <lineage>
        <taxon>Bacteria</taxon>
        <taxon>Bacillati</taxon>
        <taxon>Actinomycetota</taxon>
        <taxon>Actinomycetes</taxon>
        <taxon>Micrococcales</taxon>
        <taxon>Micrococcaceae</taxon>
        <taxon>Galactobacter</taxon>
    </lineage>
</organism>
<accession>A0A399JCG4</accession>
<dbReference type="Proteomes" id="UP000265419">
    <property type="component" value="Unassembled WGS sequence"/>
</dbReference>
<evidence type="ECO:0000313" key="1">
    <source>
        <dbReference type="EMBL" id="RII41939.1"/>
    </source>
</evidence>
<reference evidence="1 2" key="1">
    <citation type="submission" date="2018-07" db="EMBL/GenBank/DDBJ databases">
        <title>Arthrobacter sp. nov., isolated from raw cow's milk with high bacterial count.</title>
        <authorList>
            <person name="Hahne J."/>
            <person name="Isele D."/>
            <person name="Lipski A."/>
        </authorList>
    </citation>
    <scope>NUCLEOTIDE SEQUENCE [LARGE SCALE GENOMIC DNA]</scope>
    <source>
        <strain evidence="1 2">JZ R-35</strain>
    </source>
</reference>
<gene>
    <name evidence="1" type="ORF">DWB68_09755</name>
</gene>
<sequence>MMDDPRNASVEAAFCAACEADARLGHAVERGHPVLYAARRSFHAIEDPAESWSLREVGGGAVVSFGLGNTASLIAAVERLVRDGVVGRLPVPVDLDSLRWQVMLIELRAGDGEAHFLADTDALLLSVVDLETFERRELPVTPGMKLSDEALLALFSTQERLDRWVGRCLDALRREWNELGLRRARSLEDRRRGH</sequence>
<keyword evidence="2" id="KW-1185">Reference proteome</keyword>
<comment type="caution">
    <text evidence="1">The sequence shown here is derived from an EMBL/GenBank/DDBJ whole genome shotgun (WGS) entry which is preliminary data.</text>
</comment>
<protein>
    <submittedName>
        <fullName evidence="1">Uncharacterized protein</fullName>
    </submittedName>
</protein>
<dbReference type="EMBL" id="QQXK01000018">
    <property type="protein sequence ID" value="RII41939.1"/>
    <property type="molecule type" value="Genomic_DNA"/>
</dbReference>
<proteinExistence type="predicted"/>
<dbReference type="RefSeq" id="WP_119424955.1">
    <property type="nucleotide sequence ID" value="NZ_QQXK01000018.1"/>
</dbReference>
<name>A0A399JCG4_9MICC</name>